<dbReference type="CDD" id="cd09917">
    <property type="entry name" value="F-box_SF"/>
    <property type="match status" value="1"/>
</dbReference>
<organism evidence="2 3">
    <name type="scientific">Lepraria finkii</name>
    <dbReference type="NCBI Taxonomy" id="1340010"/>
    <lineage>
        <taxon>Eukaryota</taxon>
        <taxon>Fungi</taxon>
        <taxon>Dikarya</taxon>
        <taxon>Ascomycota</taxon>
        <taxon>Pezizomycotina</taxon>
        <taxon>Lecanoromycetes</taxon>
        <taxon>OSLEUM clade</taxon>
        <taxon>Lecanoromycetidae</taxon>
        <taxon>Lecanorales</taxon>
        <taxon>Lecanorineae</taxon>
        <taxon>Stereocaulaceae</taxon>
        <taxon>Lepraria</taxon>
    </lineage>
</organism>
<dbReference type="InterPro" id="IPR036047">
    <property type="entry name" value="F-box-like_dom_sf"/>
</dbReference>
<keyword evidence="3" id="KW-1185">Reference proteome</keyword>
<feature type="domain" description="F-box" evidence="1">
    <location>
        <begin position="2"/>
        <end position="51"/>
    </location>
</feature>
<evidence type="ECO:0000313" key="3">
    <source>
        <dbReference type="Proteomes" id="UP001590951"/>
    </source>
</evidence>
<sequence length="235" mass="27053">MATSLPKLPVEVVEAIASDLNPTDLFSLRLACKELKRKTLHHFGHTYFTILQTDLSRKSLQKLQSISENEQLRHHVQTLLIKNWADDLGRGFYWHRVEGRDLSGCVDARLSPGVQMLRAILQGMTNCRSFHIYSRGGMEEYYDSEYLLPSDAIGIVLAIIADTGMPIKSFFVDFRNWGSGSVDAKRLQMPRYQQPAFRTAWEKLEELRLEHCLTSDTFDWARDLVLHTTKLKICH</sequence>
<dbReference type="EMBL" id="JBHFEH010000001">
    <property type="protein sequence ID" value="KAL2059689.1"/>
    <property type="molecule type" value="Genomic_DNA"/>
</dbReference>
<proteinExistence type="predicted"/>
<dbReference type="Proteomes" id="UP001590951">
    <property type="component" value="Unassembled WGS sequence"/>
</dbReference>
<dbReference type="SUPFAM" id="SSF81383">
    <property type="entry name" value="F-box domain"/>
    <property type="match status" value="1"/>
</dbReference>
<gene>
    <name evidence="2" type="ORF">ABVK25_000982</name>
</gene>
<reference evidence="2 3" key="1">
    <citation type="submission" date="2024-09" db="EMBL/GenBank/DDBJ databases">
        <title>Rethinking Asexuality: The Enigmatic Case of Functional Sexual Genes in Lepraria (Stereocaulaceae).</title>
        <authorList>
            <person name="Doellman M."/>
            <person name="Sun Y."/>
            <person name="Barcenas-Pena A."/>
            <person name="Lumbsch H.T."/>
            <person name="Grewe F."/>
        </authorList>
    </citation>
    <scope>NUCLEOTIDE SEQUENCE [LARGE SCALE GENOMIC DNA]</scope>
    <source>
        <strain evidence="2 3">Grewe 0041</strain>
    </source>
</reference>
<dbReference type="PROSITE" id="PS50181">
    <property type="entry name" value="FBOX"/>
    <property type="match status" value="1"/>
</dbReference>
<protein>
    <recommendedName>
        <fullName evidence="1">F-box domain-containing protein</fullName>
    </recommendedName>
</protein>
<evidence type="ECO:0000259" key="1">
    <source>
        <dbReference type="PROSITE" id="PS50181"/>
    </source>
</evidence>
<dbReference type="InterPro" id="IPR001810">
    <property type="entry name" value="F-box_dom"/>
</dbReference>
<accession>A0ABR4BRI7</accession>
<comment type="caution">
    <text evidence="2">The sequence shown here is derived from an EMBL/GenBank/DDBJ whole genome shotgun (WGS) entry which is preliminary data.</text>
</comment>
<evidence type="ECO:0000313" key="2">
    <source>
        <dbReference type="EMBL" id="KAL2059689.1"/>
    </source>
</evidence>
<name>A0ABR4BRI7_9LECA</name>